<dbReference type="PRINTS" id="PR00704">
    <property type="entry name" value="CALPAIN"/>
</dbReference>
<feature type="active site" evidence="5 6">
    <location>
        <position position="326"/>
    </location>
</feature>
<keyword evidence="3 6" id="KW-0378">Hydrolase</keyword>
<dbReference type="SUPFAM" id="SSF54001">
    <property type="entry name" value="Cysteine proteinases"/>
    <property type="match status" value="1"/>
</dbReference>
<dbReference type="EMBL" id="BDGG01000008">
    <property type="protein sequence ID" value="GAV02709.1"/>
    <property type="molecule type" value="Genomic_DNA"/>
</dbReference>
<evidence type="ECO:0000256" key="8">
    <source>
        <dbReference type="SAM" id="MobiDB-lite"/>
    </source>
</evidence>
<dbReference type="SUPFAM" id="SSF49758">
    <property type="entry name" value="Calpain large subunit, middle domain (domain III)"/>
    <property type="match status" value="2"/>
</dbReference>
<dbReference type="InterPro" id="IPR036181">
    <property type="entry name" value="MIT_dom_sf"/>
</dbReference>
<reference evidence="10 11" key="1">
    <citation type="journal article" date="2016" name="Nat. Commun.">
        <title>Extremotolerant tardigrade genome and improved radiotolerance of human cultured cells by tardigrade-unique protein.</title>
        <authorList>
            <person name="Hashimoto T."/>
            <person name="Horikawa D.D."/>
            <person name="Saito Y."/>
            <person name="Kuwahara H."/>
            <person name="Kozuka-Hata H."/>
            <person name="Shin-I T."/>
            <person name="Minakuchi Y."/>
            <person name="Ohishi K."/>
            <person name="Motoyama A."/>
            <person name="Aizu T."/>
            <person name="Enomoto A."/>
            <person name="Kondo K."/>
            <person name="Tanaka S."/>
            <person name="Hara Y."/>
            <person name="Koshikawa S."/>
            <person name="Sagara H."/>
            <person name="Miura T."/>
            <person name="Yokobori S."/>
            <person name="Miyagawa K."/>
            <person name="Suzuki Y."/>
            <person name="Kubo T."/>
            <person name="Oyama M."/>
            <person name="Kohara Y."/>
            <person name="Fujiyama A."/>
            <person name="Arakawa K."/>
            <person name="Katayama T."/>
            <person name="Toyoda A."/>
            <person name="Kunieda T."/>
        </authorList>
    </citation>
    <scope>NUCLEOTIDE SEQUENCE [LARGE SCALE GENOMIC DNA]</scope>
    <source>
        <strain evidence="10 11">YOKOZUNA-1</strain>
    </source>
</reference>
<dbReference type="Proteomes" id="UP000186922">
    <property type="component" value="Unassembled WGS sequence"/>
</dbReference>
<dbReference type="InterPro" id="IPR022682">
    <property type="entry name" value="Calpain_domain_III"/>
</dbReference>
<dbReference type="InterPro" id="IPR036213">
    <property type="entry name" value="Calpain_III_sf"/>
</dbReference>
<evidence type="ECO:0000256" key="5">
    <source>
        <dbReference type="PIRSR" id="PIRSR622684-1"/>
    </source>
</evidence>
<dbReference type="SUPFAM" id="SSF116846">
    <property type="entry name" value="MIT domain"/>
    <property type="match status" value="2"/>
</dbReference>
<dbReference type="Gene3D" id="2.60.120.380">
    <property type="match status" value="2"/>
</dbReference>
<evidence type="ECO:0000256" key="2">
    <source>
        <dbReference type="ARBA" id="ARBA00022670"/>
    </source>
</evidence>
<feature type="active site" evidence="5 6">
    <location>
        <position position="514"/>
    </location>
</feature>
<dbReference type="InterPro" id="IPR022684">
    <property type="entry name" value="Calpain_cysteine_protease"/>
</dbReference>
<dbReference type="SMART" id="SM00230">
    <property type="entry name" value="CysPc"/>
    <property type="match status" value="1"/>
</dbReference>
<dbReference type="InterPro" id="IPR022683">
    <property type="entry name" value="Calpain_III"/>
</dbReference>
<organism evidence="10 11">
    <name type="scientific">Ramazzottius varieornatus</name>
    <name type="common">Water bear</name>
    <name type="synonym">Tardigrade</name>
    <dbReference type="NCBI Taxonomy" id="947166"/>
    <lineage>
        <taxon>Eukaryota</taxon>
        <taxon>Metazoa</taxon>
        <taxon>Ecdysozoa</taxon>
        <taxon>Tardigrada</taxon>
        <taxon>Eutardigrada</taxon>
        <taxon>Parachela</taxon>
        <taxon>Hypsibioidea</taxon>
        <taxon>Ramazzottiidae</taxon>
        <taxon>Ramazzottius</taxon>
    </lineage>
</organism>
<proteinExistence type="inferred from homology"/>
<evidence type="ECO:0000259" key="9">
    <source>
        <dbReference type="PROSITE" id="PS50203"/>
    </source>
</evidence>
<sequence>MSANLSPNDLPQEISQLATHAVQFDRDGNIEVAIYYYTEAAKSLLEAQHRNIPFPNLDAKLKEYRDRAAKLKEQQIARKEKELSNVKDQSQIDLERAEFLLYAALDADELQDQAGAIELYTEAIQLCLETRNRTADQALKAKLAKLASRCLDRAEHLKKQRSSGRPSLPLDFSLNNLPSVPSNDLDTGSKSVNPSDMRRSLPANVGQGNAHINTSLPTSFSTTAKINGPSKLVVSGSDSYTKEEIEVLRKTSKINGRDYVPFMAVDVKEKMAFPTPFNDKDGKLALAPKQLSAFKGWARPSEICAEPRMYDNIDAFSIRQSIISDCSFVASLAISALYEKRFKKKLITSIIYPQNREGDPIYNPSGKYMVKLNINGVPRKVVIDDFLPVSRYGDILCSYSHNKNEMWVSLLEKAYMKVMGGYDFPGSNSNIDLHALTSWIPERVAVKQKGEEFRPDEFFMKISERHRKGDVLATVATGEMSDKECERTGLVSTHAYALLDVRDVQGKKLFLLKNPWSSTRWKGNFSDRDVRNWTPAMKTALSYNPESAAQFDNGVFWIDYASVLRFFDVFYLNWNPALFKFTYAVHQEWRAGSSPVKDIYDMSSNPQFRLEVNFPSGVASAAVWALLTRHITDRKDFADNKEYITLLVFKVEGKRVFYPYDPPPFIDGVRINSPLYLCKMLLKASEGSSQKYTLVVSQYEKTNTMYYSLRCYSTVPFRLTKINSTYAHKEQVVNGMWKGITAGGCPNFPATYRNNPVHQIHIDNSNTDNQILITLKGPKQYSVGFELVQVSSNCPQNLFARRSTGAYRSGFVVMELDGVPGGVYNVTPSTFNPGQEGPYFLTVQASCPIKITRPQ</sequence>
<feature type="coiled-coil region" evidence="7">
    <location>
        <begin position="54"/>
        <end position="89"/>
    </location>
</feature>
<feature type="region of interest" description="Disordered" evidence="8">
    <location>
        <begin position="157"/>
        <end position="207"/>
    </location>
</feature>
<gene>
    <name evidence="10" type="primary">RvY_13240</name>
    <name evidence="10" type="synonym">RvY_13240.1</name>
    <name evidence="10" type="ORF">RvY_13240-1</name>
</gene>
<dbReference type="STRING" id="947166.A0A1D1VVS4"/>
<feature type="active site" evidence="5 6">
    <location>
        <position position="494"/>
    </location>
</feature>
<name>A0A1D1VVS4_RAMVA</name>
<keyword evidence="7" id="KW-0175">Coiled coil</keyword>
<keyword evidence="4 6" id="KW-0788">Thiol protease</keyword>
<comment type="similarity">
    <text evidence="1">Belongs to the peptidase C2 family.</text>
</comment>
<dbReference type="AlphaFoldDB" id="A0A1D1VVS4"/>
<dbReference type="GO" id="GO:0006508">
    <property type="term" value="P:proteolysis"/>
    <property type="evidence" value="ECO:0007669"/>
    <property type="project" value="UniProtKB-KW"/>
</dbReference>
<evidence type="ECO:0000256" key="7">
    <source>
        <dbReference type="SAM" id="Coils"/>
    </source>
</evidence>
<dbReference type="InterPro" id="IPR007330">
    <property type="entry name" value="MIT_dom"/>
</dbReference>
<dbReference type="Pfam" id="PF01067">
    <property type="entry name" value="Calpain_III"/>
    <property type="match status" value="1"/>
</dbReference>
<accession>A0A1D1VVS4</accession>
<dbReference type="InterPro" id="IPR051297">
    <property type="entry name" value="PalB/RIM13"/>
</dbReference>
<evidence type="ECO:0000313" key="10">
    <source>
        <dbReference type="EMBL" id="GAV02709.1"/>
    </source>
</evidence>
<dbReference type="PANTHER" id="PTHR46143">
    <property type="entry name" value="CALPAIN-7"/>
    <property type="match status" value="1"/>
</dbReference>
<dbReference type="InterPro" id="IPR001300">
    <property type="entry name" value="Peptidase_C2_calpain_cat"/>
</dbReference>
<feature type="compositionally biased region" description="Polar residues" evidence="8">
    <location>
        <begin position="173"/>
        <end position="194"/>
    </location>
</feature>
<keyword evidence="11" id="KW-1185">Reference proteome</keyword>
<evidence type="ECO:0000256" key="4">
    <source>
        <dbReference type="ARBA" id="ARBA00022807"/>
    </source>
</evidence>
<protein>
    <recommendedName>
        <fullName evidence="9">Calpain catalytic domain-containing protein</fullName>
    </recommendedName>
</protein>
<evidence type="ECO:0000313" key="11">
    <source>
        <dbReference type="Proteomes" id="UP000186922"/>
    </source>
</evidence>
<dbReference type="OrthoDB" id="167576at2759"/>
<dbReference type="SMART" id="SM00720">
    <property type="entry name" value="calpain_III"/>
    <property type="match status" value="1"/>
</dbReference>
<dbReference type="Gene3D" id="1.20.58.80">
    <property type="entry name" value="Phosphotransferase system, lactose/cellobiose-type IIA subunit"/>
    <property type="match status" value="2"/>
</dbReference>
<dbReference type="Pfam" id="PF00648">
    <property type="entry name" value="Peptidase_C2"/>
    <property type="match status" value="1"/>
</dbReference>
<evidence type="ECO:0000256" key="1">
    <source>
        <dbReference type="ARBA" id="ARBA00007623"/>
    </source>
</evidence>
<evidence type="ECO:0000256" key="6">
    <source>
        <dbReference type="PROSITE-ProRule" id="PRU00239"/>
    </source>
</evidence>
<dbReference type="Gene3D" id="3.90.70.10">
    <property type="entry name" value="Cysteine proteinases"/>
    <property type="match status" value="1"/>
</dbReference>
<dbReference type="PANTHER" id="PTHR46143:SF1">
    <property type="entry name" value="CALPAIN-7"/>
    <property type="match status" value="1"/>
</dbReference>
<dbReference type="SMART" id="SM00745">
    <property type="entry name" value="MIT"/>
    <property type="match status" value="2"/>
</dbReference>
<dbReference type="Pfam" id="PF04212">
    <property type="entry name" value="MIT"/>
    <property type="match status" value="2"/>
</dbReference>
<dbReference type="PROSITE" id="PS50203">
    <property type="entry name" value="CALPAIN_CAT"/>
    <property type="match status" value="1"/>
</dbReference>
<comment type="caution">
    <text evidence="10">The sequence shown here is derived from an EMBL/GenBank/DDBJ whole genome shotgun (WGS) entry which is preliminary data.</text>
</comment>
<evidence type="ECO:0000256" key="3">
    <source>
        <dbReference type="ARBA" id="ARBA00022801"/>
    </source>
</evidence>
<dbReference type="GO" id="GO:0004198">
    <property type="term" value="F:calcium-dependent cysteine-type endopeptidase activity"/>
    <property type="evidence" value="ECO:0007669"/>
    <property type="project" value="InterPro"/>
</dbReference>
<feature type="domain" description="Calpain catalytic" evidence="9">
    <location>
        <begin position="297"/>
        <end position="576"/>
    </location>
</feature>
<keyword evidence="2 6" id="KW-0645">Protease</keyword>
<dbReference type="CDD" id="cd00044">
    <property type="entry name" value="CysPc"/>
    <property type="match status" value="1"/>
</dbReference>
<dbReference type="InterPro" id="IPR038765">
    <property type="entry name" value="Papain-like_cys_pep_sf"/>
</dbReference>